<gene>
    <name evidence="3" type="ORF">ACFQO7_30850</name>
</gene>
<reference evidence="4" key="1">
    <citation type="journal article" date="2019" name="Int. J. Syst. Evol. Microbiol.">
        <title>The Global Catalogue of Microorganisms (GCM) 10K type strain sequencing project: providing services to taxonomists for standard genome sequencing and annotation.</title>
        <authorList>
            <consortium name="The Broad Institute Genomics Platform"/>
            <consortium name="The Broad Institute Genome Sequencing Center for Infectious Disease"/>
            <person name="Wu L."/>
            <person name="Ma J."/>
        </authorList>
    </citation>
    <scope>NUCLEOTIDE SEQUENCE [LARGE SCALE GENOMIC DNA]</scope>
    <source>
        <strain evidence="4">CGMCC 1.9106</strain>
    </source>
</reference>
<dbReference type="Pfam" id="PF13569">
    <property type="entry name" value="DUF4132"/>
    <property type="match status" value="1"/>
</dbReference>
<sequence>MGWLVASGGYQVTLRGSDLIARNAKGKELKSVPSALRDDPVVTGLRQLTEWLGRHEAQCRTDIERWMVRSLPVPVAVLADVWADETWRAALTDLVVGVLDDDGVFDPDEVGFLRDAASGQIGIVNLDGDTVRLPAQRVVIPHPVTLPDLDDLREFAADLGVSQSVDQLFRQIFVRPADADPAARRVADYSGGKYAELRHLTARATKLGYPVRGGNAVCRVFEGGVTVEARSWVGSDDPYYETETGDLVFTDRNGTALTLAEVGPVAWSEGTRMAAALYAGRVVEKDEDEDSAEDQIADADEDDEDYDDEDED</sequence>
<dbReference type="Proteomes" id="UP001596392">
    <property type="component" value="Unassembled WGS sequence"/>
</dbReference>
<feature type="compositionally biased region" description="Acidic residues" evidence="1">
    <location>
        <begin position="285"/>
        <end position="312"/>
    </location>
</feature>
<accession>A0ABW2H412</accession>
<comment type="caution">
    <text evidence="3">The sequence shown here is derived from an EMBL/GenBank/DDBJ whole genome shotgun (WGS) entry which is preliminary data.</text>
</comment>
<feature type="domain" description="DUF4132" evidence="2">
    <location>
        <begin position="26"/>
        <end position="209"/>
    </location>
</feature>
<evidence type="ECO:0000259" key="2">
    <source>
        <dbReference type="Pfam" id="PF13569"/>
    </source>
</evidence>
<evidence type="ECO:0000313" key="4">
    <source>
        <dbReference type="Proteomes" id="UP001596392"/>
    </source>
</evidence>
<proteinExistence type="predicted"/>
<evidence type="ECO:0000313" key="3">
    <source>
        <dbReference type="EMBL" id="MFC7246899.1"/>
    </source>
</evidence>
<keyword evidence="4" id="KW-1185">Reference proteome</keyword>
<protein>
    <submittedName>
        <fullName evidence="3">DUF4132 domain-containing protein</fullName>
    </submittedName>
</protein>
<feature type="region of interest" description="Disordered" evidence="1">
    <location>
        <begin position="282"/>
        <end position="312"/>
    </location>
</feature>
<evidence type="ECO:0000256" key="1">
    <source>
        <dbReference type="SAM" id="MobiDB-lite"/>
    </source>
</evidence>
<organism evidence="3 4">
    <name type="scientific">Catellatospora aurea</name>
    <dbReference type="NCBI Taxonomy" id="1337874"/>
    <lineage>
        <taxon>Bacteria</taxon>
        <taxon>Bacillati</taxon>
        <taxon>Actinomycetota</taxon>
        <taxon>Actinomycetes</taxon>
        <taxon>Micromonosporales</taxon>
        <taxon>Micromonosporaceae</taxon>
        <taxon>Catellatospora</taxon>
    </lineage>
</organism>
<dbReference type="InterPro" id="IPR025406">
    <property type="entry name" value="DUF4132"/>
</dbReference>
<name>A0ABW2H412_9ACTN</name>
<dbReference type="EMBL" id="JBHTAC010000046">
    <property type="protein sequence ID" value="MFC7246899.1"/>
    <property type="molecule type" value="Genomic_DNA"/>
</dbReference>
<dbReference type="RefSeq" id="WP_376809679.1">
    <property type="nucleotide sequence ID" value="NZ_JBHTAC010000046.1"/>
</dbReference>